<evidence type="ECO:0000256" key="1">
    <source>
        <dbReference type="SAM" id="MobiDB-lite"/>
    </source>
</evidence>
<proteinExistence type="predicted"/>
<feature type="region of interest" description="Disordered" evidence="1">
    <location>
        <begin position="35"/>
        <end position="82"/>
    </location>
</feature>
<organism evidence="2 3">
    <name type="scientific">Pipistrellus nathusii</name>
    <name type="common">Nathusius' pipistrelle</name>
    <dbReference type="NCBI Taxonomy" id="59473"/>
    <lineage>
        <taxon>Eukaryota</taxon>
        <taxon>Metazoa</taxon>
        <taxon>Chordata</taxon>
        <taxon>Craniata</taxon>
        <taxon>Vertebrata</taxon>
        <taxon>Euteleostomi</taxon>
        <taxon>Mammalia</taxon>
        <taxon>Eutheria</taxon>
        <taxon>Laurasiatheria</taxon>
        <taxon>Chiroptera</taxon>
        <taxon>Yangochiroptera</taxon>
        <taxon>Vespertilionidae</taxon>
        <taxon>Pipistrellus</taxon>
    </lineage>
</organism>
<name>A0ABP0AF95_PIPNA</name>
<dbReference type="Proteomes" id="UP001314169">
    <property type="component" value="Chromosome 9"/>
</dbReference>
<keyword evidence="3" id="KW-1185">Reference proteome</keyword>
<sequence length="120" mass="12688">MGVGVGVGETLSSRLCFVPCAFCSDGVWGRGQLSLGTGRGRGPLETAAPESRALAHPRGIPASSSTSTPEGLPAQQATDILGEDPKRLHWPCFVWAYSMNPVPRVGTMEMACTHLLRLIP</sequence>
<dbReference type="EMBL" id="OY882866">
    <property type="protein sequence ID" value="CAK6449194.1"/>
    <property type="molecule type" value="Genomic_DNA"/>
</dbReference>
<gene>
    <name evidence="2" type="ORF">MPIPNATIZW_LOCUS17500</name>
</gene>
<accession>A0ABP0AF95</accession>
<evidence type="ECO:0000313" key="3">
    <source>
        <dbReference type="Proteomes" id="UP001314169"/>
    </source>
</evidence>
<reference evidence="2" key="1">
    <citation type="submission" date="2023-12" db="EMBL/GenBank/DDBJ databases">
        <authorList>
            <person name="Brown T."/>
        </authorList>
    </citation>
    <scope>NUCLEOTIDE SEQUENCE</scope>
</reference>
<protein>
    <submittedName>
        <fullName evidence="2">Uncharacterized protein</fullName>
    </submittedName>
</protein>
<evidence type="ECO:0000313" key="2">
    <source>
        <dbReference type="EMBL" id="CAK6449194.1"/>
    </source>
</evidence>